<sequence length="213" mass="24549">MYHVYKNACVTLGGLWGESSRSGLFSDTTDWAPKLVANLTSGSYGWPLFTQRIDRHPEFLNFQYTDNWFQPPLSRRAWTYQERIVSLRLLLFGKTELVFICFQRAFCQCGVTDNSEEFNSKKFFDTVITRDNCRINSRDEERESAAAEEAVNHSKNQESTWRVIVTEYSELQLTKQSDRLAGIGALAEQFQAARPDNNYLAGLWSGSIFRDLL</sequence>
<name>A0A1Y2E516_9PEZI</name>
<evidence type="ECO:0008006" key="3">
    <source>
        <dbReference type="Google" id="ProtNLM"/>
    </source>
</evidence>
<organism evidence="1 2">
    <name type="scientific">Pseudomassariella vexata</name>
    <dbReference type="NCBI Taxonomy" id="1141098"/>
    <lineage>
        <taxon>Eukaryota</taxon>
        <taxon>Fungi</taxon>
        <taxon>Dikarya</taxon>
        <taxon>Ascomycota</taxon>
        <taxon>Pezizomycotina</taxon>
        <taxon>Sordariomycetes</taxon>
        <taxon>Xylariomycetidae</taxon>
        <taxon>Amphisphaeriales</taxon>
        <taxon>Pseudomassariaceae</taxon>
        <taxon>Pseudomassariella</taxon>
    </lineage>
</organism>
<evidence type="ECO:0000313" key="1">
    <source>
        <dbReference type="EMBL" id="ORY66527.1"/>
    </source>
</evidence>
<dbReference type="EMBL" id="MCFJ01000005">
    <property type="protein sequence ID" value="ORY66527.1"/>
    <property type="molecule type" value="Genomic_DNA"/>
</dbReference>
<comment type="caution">
    <text evidence="1">The sequence shown here is derived from an EMBL/GenBank/DDBJ whole genome shotgun (WGS) entry which is preliminary data.</text>
</comment>
<reference evidence="1 2" key="1">
    <citation type="submission" date="2016-07" db="EMBL/GenBank/DDBJ databases">
        <title>Pervasive Adenine N6-methylation of Active Genes in Fungi.</title>
        <authorList>
            <consortium name="DOE Joint Genome Institute"/>
            <person name="Mondo S.J."/>
            <person name="Dannebaum R.O."/>
            <person name="Kuo R.C."/>
            <person name="Labutti K."/>
            <person name="Haridas S."/>
            <person name="Kuo A."/>
            <person name="Salamov A."/>
            <person name="Ahrendt S.R."/>
            <person name="Lipzen A."/>
            <person name="Sullivan W."/>
            <person name="Andreopoulos W.B."/>
            <person name="Clum A."/>
            <person name="Lindquist E."/>
            <person name="Daum C."/>
            <person name="Ramamoorthy G.K."/>
            <person name="Gryganskyi A."/>
            <person name="Culley D."/>
            <person name="Magnuson J.K."/>
            <person name="James T.Y."/>
            <person name="O'Malley M.A."/>
            <person name="Stajich J.E."/>
            <person name="Spatafora J.W."/>
            <person name="Visel A."/>
            <person name="Grigoriev I.V."/>
        </authorList>
    </citation>
    <scope>NUCLEOTIDE SEQUENCE [LARGE SCALE GENOMIC DNA]</scope>
    <source>
        <strain evidence="1 2">CBS 129021</strain>
    </source>
</reference>
<dbReference type="PANTHER" id="PTHR33112">
    <property type="entry name" value="DOMAIN PROTEIN, PUTATIVE-RELATED"/>
    <property type="match status" value="1"/>
</dbReference>
<dbReference type="AlphaFoldDB" id="A0A1Y2E516"/>
<dbReference type="OrthoDB" id="8300194at2759"/>
<dbReference type="PANTHER" id="PTHR33112:SF13">
    <property type="entry name" value="HETEROKARYON INCOMPATIBILITY DOMAIN-CONTAINING PROTEIN"/>
    <property type="match status" value="1"/>
</dbReference>
<keyword evidence="2" id="KW-1185">Reference proteome</keyword>
<dbReference type="Proteomes" id="UP000193689">
    <property type="component" value="Unassembled WGS sequence"/>
</dbReference>
<dbReference type="InParanoid" id="A0A1Y2E516"/>
<protein>
    <recommendedName>
        <fullName evidence="3">Heterokaryon incompatibility domain-containing protein</fullName>
    </recommendedName>
</protein>
<gene>
    <name evidence="1" type="ORF">BCR38DRAFT_338665</name>
</gene>
<accession>A0A1Y2E516</accession>
<dbReference type="STRING" id="1141098.A0A1Y2E516"/>
<dbReference type="RefSeq" id="XP_040717491.1">
    <property type="nucleotide sequence ID" value="XM_040855634.1"/>
</dbReference>
<proteinExistence type="predicted"/>
<dbReference type="GeneID" id="63771846"/>
<evidence type="ECO:0000313" key="2">
    <source>
        <dbReference type="Proteomes" id="UP000193689"/>
    </source>
</evidence>